<keyword evidence="3" id="KW-1185">Reference proteome</keyword>
<dbReference type="Proteomes" id="UP000437748">
    <property type="component" value="Unassembled WGS sequence"/>
</dbReference>
<comment type="caution">
    <text evidence="2">The sequence shown here is derived from an EMBL/GenBank/DDBJ whole genome shotgun (WGS) entry which is preliminary data.</text>
</comment>
<name>A0A6N6VSN4_9BACT</name>
<reference evidence="2 3" key="1">
    <citation type="submission" date="2019-10" db="EMBL/GenBank/DDBJ databases">
        <title>New species of Slilvanegrellaceae.</title>
        <authorList>
            <person name="Pitt A."/>
            <person name="Hahn M.W."/>
        </authorList>
    </citation>
    <scope>NUCLEOTIDE SEQUENCE [LARGE SCALE GENOMIC DNA]</scope>
    <source>
        <strain evidence="2 3">SP-Ram-0.45-NSY-1</strain>
    </source>
</reference>
<dbReference type="AlphaFoldDB" id="A0A6N6VSN4"/>
<gene>
    <name evidence="2" type="ORF">GCL60_09740</name>
</gene>
<sequence length="221" mass="26026">MDSKFEKFIRLTESSNDHEALSALRYAQNLCIKNGVNFSDFIINSKDSRDNNKEAQFLKRQILSLSYELEKLEDKIEFITLENQKLKKRIQNAKGAKNLKEKYKKLKEDLEFIEEENELITKVSEIYEEVYDCEPSEKDKILNNLVRSFIVNKRIKLSESEWKSTNELYENFLDSCHDVRVMSVKKFSQILSNTLGIKSVKGGKRKDLMGFKVEFKPYGYF</sequence>
<keyword evidence="1" id="KW-0175">Coiled coil</keyword>
<feature type="coiled-coil region" evidence="1">
    <location>
        <begin position="55"/>
        <end position="123"/>
    </location>
</feature>
<organism evidence="2 3">
    <name type="scientific">Silvanigrella paludirubra</name>
    <dbReference type="NCBI Taxonomy" id="2499159"/>
    <lineage>
        <taxon>Bacteria</taxon>
        <taxon>Pseudomonadati</taxon>
        <taxon>Bdellovibrionota</taxon>
        <taxon>Oligoflexia</taxon>
        <taxon>Silvanigrellales</taxon>
        <taxon>Silvanigrellaceae</taxon>
        <taxon>Silvanigrella</taxon>
    </lineage>
</organism>
<protein>
    <submittedName>
        <fullName evidence="2">Uncharacterized protein</fullName>
    </submittedName>
</protein>
<dbReference type="EMBL" id="WFLM01000003">
    <property type="protein sequence ID" value="KAB8039127.1"/>
    <property type="molecule type" value="Genomic_DNA"/>
</dbReference>
<dbReference type="RefSeq" id="WP_153420526.1">
    <property type="nucleotide sequence ID" value="NZ_WFLM01000003.1"/>
</dbReference>
<dbReference type="OrthoDB" id="9844105at2"/>
<accession>A0A6N6VSN4</accession>
<evidence type="ECO:0000313" key="2">
    <source>
        <dbReference type="EMBL" id="KAB8039127.1"/>
    </source>
</evidence>
<evidence type="ECO:0000256" key="1">
    <source>
        <dbReference type="SAM" id="Coils"/>
    </source>
</evidence>
<evidence type="ECO:0000313" key="3">
    <source>
        <dbReference type="Proteomes" id="UP000437748"/>
    </source>
</evidence>
<proteinExistence type="predicted"/>